<dbReference type="EC" id="2.7.13.3" evidence="2"/>
<accession>A0ABX2Q388</accession>
<dbReference type="InterPro" id="IPR005467">
    <property type="entry name" value="His_kinase_dom"/>
</dbReference>
<evidence type="ECO:0000313" key="9">
    <source>
        <dbReference type="EMBL" id="NVO85399.1"/>
    </source>
</evidence>
<dbReference type="Pfam" id="PF02518">
    <property type="entry name" value="HATPase_c"/>
    <property type="match status" value="1"/>
</dbReference>
<dbReference type="InterPro" id="IPR003594">
    <property type="entry name" value="HATPase_dom"/>
</dbReference>
<dbReference type="EMBL" id="JABKAV010000028">
    <property type="protein sequence ID" value="NVO85399.1"/>
    <property type="molecule type" value="Genomic_DNA"/>
</dbReference>
<dbReference type="Gene3D" id="3.30.450.20">
    <property type="entry name" value="PAS domain"/>
    <property type="match status" value="2"/>
</dbReference>
<comment type="caution">
    <text evidence="9">The sequence shown here is derived from an EMBL/GenBank/DDBJ whole genome shotgun (WGS) entry which is preliminary data.</text>
</comment>
<dbReference type="SUPFAM" id="SSF55874">
    <property type="entry name" value="ATPase domain of HSP90 chaperone/DNA topoisomerase II/histidine kinase"/>
    <property type="match status" value="1"/>
</dbReference>
<keyword evidence="4" id="KW-0418">Kinase</keyword>
<dbReference type="InterPro" id="IPR050482">
    <property type="entry name" value="Sensor_HK_TwoCompSys"/>
</dbReference>
<evidence type="ECO:0000256" key="1">
    <source>
        <dbReference type="ARBA" id="ARBA00000085"/>
    </source>
</evidence>
<dbReference type="InterPro" id="IPR013767">
    <property type="entry name" value="PAS_fold"/>
</dbReference>
<keyword evidence="10" id="KW-1185">Reference proteome</keyword>
<dbReference type="InterPro" id="IPR000014">
    <property type="entry name" value="PAS"/>
</dbReference>
<dbReference type="Pfam" id="PF08448">
    <property type="entry name" value="PAS_4"/>
    <property type="match status" value="1"/>
</dbReference>
<dbReference type="InterPro" id="IPR035965">
    <property type="entry name" value="PAS-like_dom_sf"/>
</dbReference>
<dbReference type="SMART" id="SM00091">
    <property type="entry name" value="PAS"/>
    <property type="match status" value="3"/>
</dbReference>
<keyword evidence="5" id="KW-0902">Two-component regulatory system</keyword>
<evidence type="ECO:0000313" key="10">
    <source>
        <dbReference type="Proteomes" id="UP000626554"/>
    </source>
</evidence>
<dbReference type="PRINTS" id="PR00344">
    <property type="entry name" value="BCTRLSENSOR"/>
</dbReference>
<evidence type="ECO:0000256" key="5">
    <source>
        <dbReference type="ARBA" id="ARBA00023012"/>
    </source>
</evidence>
<evidence type="ECO:0000256" key="2">
    <source>
        <dbReference type="ARBA" id="ARBA00012438"/>
    </source>
</evidence>
<dbReference type="InterPro" id="IPR036890">
    <property type="entry name" value="HATPase_C_sf"/>
</dbReference>
<dbReference type="InterPro" id="IPR013656">
    <property type="entry name" value="PAS_4"/>
</dbReference>
<organism evidence="9 10">
    <name type="scientific">Hymenobacter terrestris</name>
    <dbReference type="NCBI Taxonomy" id="2748310"/>
    <lineage>
        <taxon>Bacteria</taxon>
        <taxon>Pseudomonadati</taxon>
        <taxon>Bacteroidota</taxon>
        <taxon>Cytophagia</taxon>
        <taxon>Cytophagales</taxon>
        <taxon>Hymenobacteraceae</taxon>
        <taxon>Hymenobacter</taxon>
    </lineage>
</organism>
<dbReference type="Gene3D" id="3.30.565.10">
    <property type="entry name" value="Histidine kinase-like ATPase, C-terminal domain"/>
    <property type="match status" value="1"/>
</dbReference>
<evidence type="ECO:0000256" key="3">
    <source>
        <dbReference type="ARBA" id="ARBA00022679"/>
    </source>
</evidence>
<dbReference type="NCBIfam" id="TIGR00229">
    <property type="entry name" value="sensory_box"/>
    <property type="match status" value="1"/>
</dbReference>
<protein>
    <recommendedName>
        <fullName evidence="2">histidine kinase</fullName>
        <ecNumber evidence="2">2.7.13.3</ecNumber>
    </recommendedName>
</protein>
<dbReference type="Pfam" id="PF00989">
    <property type="entry name" value="PAS"/>
    <property type="match status" value="1"/>
</dbReference>
<feature type="domain" description="Histidine kinase" evidence="7">
    <location>
        <begin position="582"/>
        <end position="669"/>
    </location>
</feature>
<feature type="region of interest" description="Disordered" evidence="6">
    <location>
        <begin position="1"/>
        <end position="21"/>
    </location>
</feature>
<evidence type="ECO:0000259" key="7">
    <source>
        <dbReference type="PROSITE" id="PS50109"/>
    </source>
</evidence>
<keyword evidence="3" id="KW-0808">Transferase</keyword>
<name>A0ABX2Q388_9BACT</name>
<proteinExistence type="predicted"/>
<dbReference type="InterPro" id="IPR004358">
    <property type="entry name" value="Sig_transdc_His_kin-like_C"/>
</dbReference>
<gene>
    <name evidence="9" type="ORF">HW556_10965</name>
</gene>
<dbReference type="SUPFAM" id="SSF55785">
    <property type="entry name" value="PYP-like sensor domain (PAS domain)"/>
    <property type="match status" value="3"/>
</dbReference>
<dbReference type="RefSeq" id="WP_176900064.1">
    <property type="nucleotide sequence ID" value="NZ_JABKAV010000028.1"/>
</dbReference>
<dbReference type="CDD" id="cd16917">
    <property type="entry name" value="HATPase_UhpB-NarQ-NarX-like"/>
    <property type="match status" value="1"/>
</dbReference>
<dbReference type="PROSITE" id="PS50112">
    <property type="entry name" value="PAS"/>
    <property type="match status" value="1"/>
</dbReference>
<dbReference type="Proteomes" id="UP000626554">
    <property type="component" value="Unassembled WGS sequence"/>
</dbReference>
<dbReference type="CDD" id="cd00130">
    <property type="entry name" value="PAS"/>
    <property type="match status" value="1"/>
</dbReference>
<sequence length="680" mass="75110">MSADLPLSPLDSSPDYDALRPASSAAGNALRQLRARAERRRLVTQSPPAETTAEMQRLVQELQVHQIELEMQYEELLIAQTEAEASRAQYLDLYEFAPVGYCTLDAAGTLRQLNLRTAQLLGLVRQQLQGRRLALFVEPRQRGQFVDFLDRVLATDATGTARNSILLTLQRPDGQPLELRLEASLAHGPHEQPLVRLALLDVTEQQRTTRALAESEQRLRQALDAAAMGVVSWDFATNTWQADTRAQAIWGLPYATAAQPINTIIARLHPADRPRFRQLAETAAGTDGLEVELRVGDAQQPDHYVSLTGHVQPPTPANPGGRLLGLVRDRTPRRRAEQELSYKTQLLDHLLSHFPVQLGRLGPDGRYRELVGAGLRRLQLADNELVGRSVFETFPSIAQQTRKLLAGESVNFVASAELNGETVSFQSYGFFDTERNEAIVFALDVTQREQLLAETTRLQLRQQQLVLSAILTTQEEERRRIAEALHNGVGQLLYATRLHLTQLPDSKALRAGQQLLQEAIRATRTISFELTPRILEDFGLPTALRELADRVPVSQLHLTLLLEGLDDLAQPLPPPVQMAAYRIAQELLSNVMKHAQAREVTLLVARQPGQLHICIRDDGVGFVPGPVPTSGGIGLAGIRNRVELLGGTLEITSAPRQGTAINIELPLASEPEPNPKSATS</sequence>
<feature type="compositionally biased region" description="Low complexity" evidence="6">
    <location>
        <begin position="1"/>
        <end position="15"/>
    </location>
</feature>
<reference evidence="9 10" key="1">
    <citation type="submission" date="2020-05" db="EMBL/GenBank/DDBJ databases">
        <title>Hymenobacter terrestris sp. nov. and Hymenobacter lapidiphilus sp. nov., isolated from regoliths in Antarctica.</title>
        <authorList>
            <person name="Sedlacek I."/>
            <person name="Pantucek R."/>
            <person name="Zeman M."/>
            <person name="Holochova P."/>
            <person name="Kralova S."/>
            <person name="Stankova E."/>
            <person name="Sedo O."/>
            <person name="Micenkova L."/>
            <person name="Svec P."/>
            <person name="Gupta V."/>
            <person name="Sood U."/>
            <person name="Korpole U.S."/>
            <person name="Lal R."/>
        </authorList>
    </citation>
    <scope>NUCLEOTIDE SEQUENCE [LARGE SCALE GENOMIC DNA]</scope>
    <source>
        <strain evidence="9 10">P5252</strain>
    </source>
</reference>
<dbReference type="PANTHER" id="PTHR24421">
    <property type="entry name" value="NITRATE/NITRITE SENSOR PROTEIN NARX-RELATED"/>
    <property type="match status" value="1"/>
</dbReference>
<feature type="domain" description="PAS" evidence="8">
    <location>
        <begin position="86"/>
        <end position="156"/>
    </location>
</feature>
<comment type="catalytic activity">
    <reaction evidence="1">
        <text>ATP + protein L-histidine = ADP + protein N-phospho-L-histidine.</text>
        <dbReference type="EC" id="2.7.13.3"/>
    </reaction>
</comment>
<dbReference type="PROSITE" id="PS50109">
    <property type="entry name" value="HIS_KIN"/>
    <property type="match status" value="1"/>
</dbReference>
<dbReference type="PANTHER" id="PTHR24421:SF58">
    <property type="entry name" value="SIGNAL TRANSDUCTION HISTIDINE-PROTEIN KINASE_PHOSPHATASE UHPB"/>
    <property type="match status" value="1"/>
</dbReference>
<evidence type="ECO:0000256" key="4">
    <source>
        <dbReference type="ARBA" id="ARBA00022777"/>
    </source>
</evidence>
<dbReference type="SMART" id="SM00387">
    <property type="entry name" value="HATPase_c"/>
    <property type="match status" value="1"/>
</dbReference>
<evidence type="ECO:0000256" key="6">
    <source>
        <dbReference type="SAM" id="MobiDB-lite"/>
    </source>
</evidence>
<evidence type="ECO:0000259" key="8">
    <source>
        <dbReference type="PROSITE" id="PS50112"/>
    </source>
</evidence>